<gene>
    <name evidence="10" type="ORF">TRICI_003183</name>
</gene>
<dbReference type="EC" id="2.6.1.42" evidence="9"/>
<evidence type="ECO:0000313" key="11">
    <source>
        <dbReference type="Proteomes" id="UP000761534"/>
    </source>
</evidence>
<comment type="caution">
    <text evidence="10">The sequence shown here is derived from an EMBL/GenBank/DDBJ whole genome shotgun (WGS) entry which is preliminary data.</text>
</comment>
<dbReference type="InterPro" id="IPR043132">
    <property type="entry name" value="BCAT-like_C"/>
</dbReference>
<evidence type="ECO:0000256" key="3">
    <source>
        <dbReference type="ARBA" id="ARBA00022576"/>
    </source>
</evidence>
<dbReference type="Gene3D" id="3.20.10.10">
    <property type="entry name" value="D-amino Acid Aminotransferase, subunit A, domain 2"/>
    <property type="match status" value="1"/>
</dbReference>
<keyword evidence="4 9" id="KW-0808">Transferase</keyword>
<keyword evidence="5 8" id="KW-0663">Pyridoxal phosphate</keyword>
<proteinExistence type="inferred from homology"/>
<dbReference type="SUPFAM" id="SSF56752">
    <property type="entry name" value="D-aminoacid aminotransferase-like PLP-dependent enzymes"/>
    <property type="match status" value="1"/>
</dbReference>
<dbReference type="GO" id="GO:0009098">
    <property type="term" value="P:L-leucine biosynthetic process"/>
    <property type="evidence" value="ECO:0007669"/>
    <property type="project" value="TreeGrafter"/>
</dbReference>
<keyword evidence="9" id="KW-0100">Branched-chain amino acid biosynthesis</keyword>
<dbReference type="OrthoDB" id="1732691at2759"/>
<comment type="catalytic activity">
    <reaction evidence="9">
        <text>L-isoleucine + 2-oxoglutarate = (S)-3-methyl-2-oxopentanoate + L-glutamate</text>
        <dbReference type="Rhea" id="RHEA:24801"/>
        <dbReference type="ChEBI" id="CHEBI:16810"/>
        <dbReference type="ChEBI" id="CHEBI:29985"/>
        <dbReference type="ChEBI" id="CHEBI:35146"/>
        <dbReference type="ChEBI" id="CHEBI:58045"/>
        <dbReference type="EC" id="2.6.1.42"/>
    </reaction>
</comment>
<evidence type="ECO:0000256" key="5">
    <source>
        <dbReference type="ARBA" id="ARBA00022898"/>
    </source>
</evidence>
<evidence type="ECO:0000256" key="2">
    <source>
        <dbReference type="ARBA" id="ARBA00009320"/>
    </source>
</evidence>
<feature type="modified residue" description="N6-(pyridoxal phosphate)lysine" evidence="6">
    <location>
        <position position="204"/>
    </location>
</feature>
<organism evidence="10 11">
    <name type="scientific">Trichomonascus ciferrii</name>
    <dbReference type="NCBI Taxonomy" id="44093"/>
    <lineage>
        <taxon>Eukaryota</taxon>
        <taxon>Fungi</taxon>
        <taxon>Dikarya</taxon>
        <taxon>Ascomycota</taxon>
        <taxon>Saccharomycotina</taxon>
        <taxon>Dipodascomycetes</taxon>
        <taxon>Dipodascales</taxon>
        <taxon>Trichomonascaceae</taxon>
        <taxon>Trichomonascus</taxon>
        <taxon>Trichomonascus ciferrii complex</taxon>
    </lineage>
</organism>
<comment type="catalytic activity">
    <reaction evidence="9">
        <text>L-valine + 2-oxoglutarate = 3-methyl-2-oxobutanoate + L-glutamate</text>
        <dbReference type="Rhea" id="RHEA:24813"/>
        <dbReference type="ChEBI" id="CHEBI:11851"/>
        <dbReference type="ChEBI" id="CHEBI:16810"/>
        <dbReference type="ChEBI" id="CHEBI:29985"/>
        <dbReference type="ChEBI" id="CHEBI:57762"/>
        <dbReference type="EC" id="2.6.1.42"/>
    </reaction>
</comment>
<comment type="catalytic activity">
    <reaction evidence="9">
        <text>L-leucine + 2-oxoglutarate = 4-methyl-2-oxopentanoate + L-glutamate</text>
        <dbReference type="Rhea" id="RHEA:18321"/>
        <dbReference type="ChEBI" id="CHEBI:16810"/>
        <dbReference type="ChEBI" id="CHEBI:17865"/>
        <dbReference type="ChEBI" id="CHEBI:29985"/>
        <dbReference type="ChEBI" id="CHEBI:57427"/>
        <dbReference type="EC" id="2.6.1.42"/>
    </reaction>
</comment>
<dbReference type="GO" id="GO:0004084">
    <property type="term" value="F:branched-chain-amino-acid transaminase activity"/>
    <property type="evidence" value="ECO:0007669"/>
    <property type="project" value="UniProtKB-EC"/>
</dbReference>
<evidence type="ECO:0000256" key="4">
    <source>
        <dbReference type="ARBA" id="ARBA00022679"/>
    </source>
</evidence>
<dbReference type="AlphaFoldDB" id="A0A642VAV6"/>
<comment type="cofactor">
    <cofactor evidence="1 8">
        <name>pyridoxal 5'-phosphate</name>
        <dbReference type="ChEBI" id="CHEBI:597326"/>
    </cofactor>
</comment>
<protein>
    <recommendedName>
        <fullName evidence="9">Branched-chain-amino-acid aminotransferase</fullName>
        <ecNumber evidence="9">2.6.1.42</ecNumber>
    </recommendedName>
</protein>
<dbReference type="GO" id="GO:0009099">
    <property type="term" value="P:L-valine biosynthetic process"/>
    <property type="evidence" value="ECO:0007669"/>
    <property type="project" value="TreeGrafter"/>
</dbReference>
<evidence type="ECO:0000256" key="1">
    <source>
        <dbReference type="ARBA" id="ARBA00001933"/>
    </source>
</evidence>
<dbReference type="PANTHER" id="PTHR11825">
    <property type="entry name" value="SUBGROUP IIII AMINOTRANSFERASE"/>
    <property type="match status" value="1"/>
</dbReference>
<name>A0A642VAV6_9ASCO</name>
<accession>A0A642VAV6</accession>
<dbReference type="InterPro" id="IPR018300">
    <property type="entry name" value="Aminotrans_IV_CS"/>
</dbReference>
<evidence type="ECO:0000256" key="9">
    <source>
        <dbReference type="RuleBase" id="RU004517"/>
    </source>
</evidence>
<reference evidence="10" key="1">
    <citation type="journal article" date="2019" name="G3 (Bethesda)">
        <title>Genome Assemblies of Two Rare Opportunistic Yeast Pathogens: Diutina rugosa (syn. Candida rugosa) and Trichomonascus ciferrii (syn. Candida ciferrii).</title>
        <authorList>
            <person name="Mixao V."/>
            <person name="Saus E."/>
            <person name="Hansen A.P."/>
            <person name="Lass-Florl C."/>
            <person name="Gabaldon T."/>
        </authorList>
    </citation>
    <scope>NUCLEOTIDE SEQUENCE</scope>
    <source>
        <strain evidence="10">CBS 4856</strain>
    </source>
</reference>
<dbReference type="Gene3D" id="3.30.470.10">
    <property type="match status" value="1"/>
</dbReference>
<dbReference type="Proteomes" id="UP000761534">
    <property type="component" value="Unassembled WGS sequence"/>
</dbReference>
<evidence type="ECO:0000313" key="10">
    <source>
        <dbReference type="EMBL" id="KAA8913579.1"/>
    </source>
</evidence>
<evidence type="ECO:0000256" key="7">
    <source>
        <dbReference type="RuleBase" id="RU004106"/>
    </source>
</evidence>
<dbReference type="InterPro" id="IPR001544">
    <property type="entry name" value="Aminotrans_IV"/>
</dbReference>
<dbReference type="PROSITE" id="PS00770">
    <property type="entry name" value="AA_TRANSFER_CLASS_4"/>
    <property type="match status" value="1"/>
</dbReference>
<evidence type="ECO:0000256" key="6">
    <source>
        <dbReference type="PIRSR" id="PIRSR006468-1"/>
    </source>
</evidence>
<dbReference type="PIRSF" id="PIRSF006468">
    <property type="entry name" value="BCAT1"/>
    <property type="match status" value="1"/>
</dbReference>
<dbReference type="InterPro" id="IPR043131">
    <property type="entry name" value="BCAT-like_N"/>
</dbReference>
<sequence>MTVGGSGEYKELSADNAVVEVTSSPMEFNDLSELPANHHTDHIVEVDWTSDAGWGVPSVHPWAPLKLDPTAAVFHYAVTCFEGMKAYKSHDGKSIRLFRPQCNMERLNNSAARLCLPQINADAAITLIEKLLQLDERFIAPGHYVYLRPTLMGTEASLGFKTPAQAKFLIMATLFPVMDNKTLKLWCSPPTAIRAWPGGFGHTKLGANYGPTLEANNECVRHGYNQVLWLLGDNGVVTEAGTSNFFVAWKNKQGRVEILTCPLTTGVILPGVTRRSVLEVLRQKFPADEVDVVEREFTISEIEEAAAEDRLLEAFSCGTAYFVAPVDTIRTPSGNEIPVPTDSKYAASVKESLANIMWGKIDHPWAHVVPPLQN</sequence>
<dbReference type="InterPro" id="IPR005786">
    <property type="entry name" value="B_amino_transII"/>
</dbReference>
<dbReference type="Pfam" id="PF01063">
    <property type="entry name" value="Aminotran_4"/>
    <property type="match status" value="1"/>
</dbReference>
<dbReference type="GO" id="GO:0005739">
    <property type="term" value="C:mitochondrion"/>
    <property type="evidence" value="ECO:0007669"/>
    <property type="project" value="TreeGrafter"/>
</dbReference>
<dbReference type="InterPro" id="IPR036038">
    <property type="entry name" value="Aminotransferase-like"/>
</dbReference>
<keyword evidence="11" id="KW-1185">Reference proteome</keyword>
<dbReference type="VEuPathDB" id="FungiDB:TRICI_003183"/>
<comment type="similarity">
    <text evidence="2 7">Belongs to the class-IV pyridoxal-phosphate-dependent aminotransferase family.</text>
</comment>
<keyword evidence="9" id="KW-0028">Amino-acid biosynthesis</keyword>
<dbReference type="EMBL" id="SWFS01000223">
    <property type="protein sequence ID" value="KAA8913579.1"/>
    <property type="molecule type" value="Genomic_DNA"/>
</dbReference>
<keyword evidence="3 9" id="KW-0032">Aminotransferase</keyword>
<evidence type="ECO:0000256" key="8">
    <source>
        <dbReference type="RuleBase" id="RU004516"/>
    </source>
</evidence>
<dbReference type="PANTHER" id="PTHR11825:SF69">
    <property type="entry name" value="BRANCHED-CHAIN-AMINO-ACID AMINOTRANSFERASE"/>
    <property type="match status" value="1"/>
</dbReference>